<dbReference type="NCBIfam" id="TIGR00453">
    <property type="entry name" value="ispD"/>
    <property type="match status" value="1"/>
</dbReference>
<dbReference type="InterPro" id="IPR001228">
    <property type="entry name" value="IspD"/>
</dbReference>
<dbReference type="FunFam" id="3.90.550.10:FF:000003">
    <property type="entry name" value="2-C-methyl-D-erythritol 4-phosphate cytidylyltransferase"/>
    <property type="match status" value="1"/>
</dbReference>
<comment type="similarity">
    <text evidence="3 7">Belongs to the IspD/TarI cytidylyltransferase family. IspD subfamily.</text>
</comment>
<dbReference type="UniPathway" id="UPA00056">
    <property type="reaction ID" value="UER00093"/>
</dbReference>
<feature type="site" description="Positions MEP for the nucleophilic attack" evidence="7">
    <location>
        <position position="212"/>
    </location>
</feature>
<dbReference type="GO" id="GO:0050518">
    <property type="term" value="F:2-C-methyl-D-erythritol 4-phosphate cytidylyltransferase activity"/>
    <property type="evidence" value="ECO:0007669"/>
    <property type="project" value="UniProtKB-UniRule"/>
</dbReference>
<dbReference type="PROSITE" id="PS01295">
    <property type="entry name" value="ISPD"/>
    <property type="match status" value="1"/>
</dbReference>
<keyword evidence="4 7" id="KW-0808">Transferase</keyword>
<feature type="site" description="Positions MEP for the nucleophilic attack" evidence="7">
    <location>
        <position position="158"/>
    </location>
</feature>
<evidence type="ECO:0000313" key="8">
    <source>
        <dbReference type="EMBL" id="QAT17339.1"/>
    </source>
</evidence>
<evidence type="ECO:0000256" key="6">
    <source>
        <dbReference type="ARBA" id="ARBA00023229"/>
    </source>
</evidence>
<dbReference type="InterPro" id="IPR034683">
    <property type="entry name" value="IspD/TarI"/>
</dbReference>
<dbReference type="PANTHER" id="PTHR32125">
    <property type="entry name" value="2-C-METHYL-D-ERYTHRITOL 4-PHOSPHATE CYTIDYLYLTRANSFERASE, CHLOROPLASTIC"/>
    <property type="match status" value="1"/>
</dbReference>
<keyword evidence="6 7" id="KW-0414">Isoprene biosynthesis</keyword>
<dbReference type="RefSeq" id="WP_128700160.1">
    <property type="nucleotide sequence ID" value="NZ_CP019384.1"/>
</dbReference>
<dbReference type="HAMAP" id="MF_00108">
    <property type="entry name" value="IspD"/>
    <property type="match status" value="1"/>
</dbReference>
<comment type="catalytic activity">
    <reaction evidence="1 7">
        <text>2-C-methyl-D-erythritol 4-phosphate + CTP + H(+) = 4-CDP-2-C-methyl-D-erythritol + diphosphate</text>
        <dbReference type="Rhea" id="RHEA:13429"/>
        <dbReference type="ChEBI" id="CHEBI:15378"/>
        <dbReference type="ChEBI" id="CHEBI:33019"/>
        <dbReference type="ChEBI" id="CHEBI:37563"/>
        <dbReference type="ChEBI" id="CHEBI:57823"/>
        <dbReference type="ChEBI" id="CHEBI:58262"/>
        <dbReference type="EC" id="2.7.7.60"/>
    </reaction>
</comment>
<dbReference type="OrthoDB" id="9806837at2"/>
<dbReference type="Pfam" id="PF01128">
    <property type="entry name" value="IspD"/>
    <property type="match status" value="1"/>
</dbReference>
<dbReference type="PANTHER" id="PTHR32125:SF4">
    <property type="entry name" value="2-C-METHYL-D-ERYTHRITOL 4-PHOSPHATE CYTIDYLYLTRANSFERASE, CHLOROPLASTIC"/>
    <property type="match status" value="1"/>
</dbReference>
<proteinExistence type="inferred from homology"/>
<dbReference type="Gene3D" id="3.90.550.10">
    <property type="entry name" value="Spore Coat Polysaccharide Biosynthesis Protein SpsA, Chain A"/>
    <property type="match status" value="1"/>
</dbReference>
<organism evidence="8 9">
    <name type="scientific">Velamenicoccus archaeovorus</name>
    <dbReference type="NCBI Taxonomy" id="1930593"/>
    <lineage>
        <taxon>Bacteria</taxon>
        <taxon>Pseudomonadati</taxon>
        <taxon>Candidatus Omnitrophota</taxon>
        <taxon>Candidatus Velamenicoccus</taxon>
    </lineage>
</organism>
<name>A0A410P579_VELA1</name>
<dbReference type="InterPro" id="IPR050088">
    <property type="entry name" value="IspD/TarI_cytidylyltransf_bact"/>
</dbReference>
<dbReference type="KEGG" id="vai:BU251_06150"/>
<dbReference type="InterPro" id="IPR029044">
    <property type="entry name" value="Nucleotide-diphossugar_trans"/>
</dbReference>
<comment type="function">
    <text evidence="7">Catalyzes the formation of 4-diphosphocytidyl-2-C-methyl-D-erythritol from CTP and 2-C-methyl-D-erythritol 4-phosphate (MEP).</text>
</comment>
<sequence length="232" mass="25887">MSEGCKITALIPAAGLGSRMHLNLAKPLIEIKDKPIIVYTLEVFQAHPLVDEIVLIFHPDGLEEARSFVRKFKLTKVARVIAGGASRKESVRNGLEVVDMRTKFVLVHDGVRPFVDEGGITRVIEEAKVCGAAVLGVPVKPTIKRLNHRMEVDETLKRDYLWEIQTPQVFERELIQKAYLRSSKLGVPDDASLVEKMGKRVKVVMGSYFNIKITTQEDLVFADAIAGIRALE</sequence>
<evidence type="ECO:0000256" key="2">
    <source>
        <dbReference type="ARBA" id="ARBA00004787"/>
    </source>
</evidence>
<dbReference type="EC" id="2.7.7.60" evidence="7"/>
<keyword evidence="9" id="KW-1185">Reference proteome</keyword>
<dbReference type="Proteomes" id="UP000287243">
    <property type="component" value="Chromosome"/>
</dbReference>
<keyword evidence="5 7" id="KW-0548">Nucleotidyltransferase</keyword>
<dbReference type="SUPFAM" id="SSF53448">
    <property type="entry name" value="Nucleotide-diphospho-sugar transferases"/>
    <property type="match status" value="1"/>
</dbReference>
<evidence type="ECO:0000256" key="5">
    <source>
        <dbReference type="ARBA" id="ARBA00022695"/>
    </source>
</evidence>
<evidence type="ECO:0000256" key="4">
    <source>
        <dbReference type="ARBA" id="ARBA00022679"/>
    </source>
</evidence>
<reference evidence="8 9" key="1">
    <citation type="submission" date="2017-01" db="EMBL/GenBank/DDBJ databases">
        <title>First insights into the biology of 'candidatus Vampirococcus archaeovorus'.</title>
        <authorList>
            <person name="Kizina J."/>
            <person name="Jordan S."/>
            <person name="Stueber K."/>
            <person name="Reinhardt R."/>
            <person name="Harder J."/>
        </authorList>
    </citation>
    <scope>NUCLEOTIDE SEQUENCE [LARGE SCALE GENOMIC DNA]</scope>
    <source>
        <strain evidence="8 9">LiM</strain>
    </source>
</reference>
<protein>
    <recommendedName>
        <fullName evidence="7">2-C-methyl-D-erythritol 4-phosphate cytidylyltransferase</fullName>
        <ecNumber evidence="7">2.7.7.60</ecNumber>
    </recommendedName>
    <alternativeName>
        <fullName evidence="7">4-diphosphocytidyl-2C-methyl-D-erythritol synthase</fullName>
    </alternativeName>
    <alternativeName>
        <fullName evidence="7">MEP cytidylyltransferase</fullName>
        <shortName evidence="7">MCT</shortName>
    </alternativeName>
</protein>
<evidence type="ECO:0000256" key="7">
    <source>
        <dbReference type="HAMAP-Rule" id="MF_00108"/>
    </source>
</evidence>
<dbReference type="CDD" id="cd02516">
    <property type="entry name" value="CDP-ME_synthetase"/>
    <property type="match status" value="1"/>
</dbReference>
<feature type="site" description="Transition state stabilizer" evidence="7">
    <location>
        <position position="19"/>
    </location>
</feature>
<gene>
    <name evidence="7" type="primary">ispD</name>
    <name evidence="8" type="ORF">BU251_06150</name>
</gene>
<dbReference type="GO" id="GO:0019288">
    <property type="term" value="P:isopentenyl diphosphate biosynthetic process, methylerythritol 4-phosphate pathway"/>
    <property type="evidence" value="ECO:0007669"/>
    <property type="project" value="UniProtKB-UniRule"/>
</dbReference>
<evidence type="ECO:0000256" key="1">
    <source>
        <dbReference type="ARBA" id="ARBA00001282"/>
    </source>
</evidence>
<dbReference type="AlphaFoldDB" id="A0A410P579"/>
<evidence type="ECO:0000313" key="9">
    <source>
        <dbReference type="Proteomes" id="UP000287243"/>
    </source>
</evidence>
<comment type="pathway">
    <text evidence="2 7">Isoprenoid biosynthesis; isopentenyl diphosphate biosynthesis via DXP pathway; isopentenyl diphosphate from 1-deoxy-D-xylulose 5-phosphate: step 2/6.</text>
</comment>
<dbReference type="InterPro" id="IPR018294">
    <property type="entry name" value="ISPD_synthase_CS"/>
</dbReference>
<evidence type="ECO:0000256" key="3">
    <source>
        <dbReference type="ARBA" id="ARBA00009789"/>
    </source>
</evidence>
<feature type="site" description="Transition state stabilizer" evidence="7">
    <location>
        <position position="26"/>
    </location>
</feature>
<accession>A0A410P579</accession>
<dbReference type="EMBL" id="CP019384">
    <property type="protein sequence ID" value="QAT17339.1"/>
    <property type="molecule type" value="Genomic_DNA"/>
</dbReference>